<dbReference type="Gene3D" id="3.90.550.10">
    <property type="entry name" value="Spore Coat Polysaccharide Biosynthesis Protein SpsA, Chain A"/>
    <property type="match status" value="1"/>
</dbReference>
<comment type="caution">
    <text evidence="3">The sequence shown here is derived from an EMBL/GenBank/DDBJ whole genome shotgun (WGS) entry which is preliminary data.</text>
</comment>
<evidence type="ECO:0000313" key="3">
    <source>
        <dbReference type="EMBL" id="KGE03812.1"/>
    </source>
</evidence>
<dbReference type="SUPFAM" id="SSF53448">
    <property type="entry name" value="Nucleotide-diphospho-sugar transferases"/>
    <property type="match status" value="1"/>
</dbReference>
<keyword evidence="3" id="KW-0808">Transferase</keyword>
<dbReference type="PATRIC" id="fig|1265313.6.peg.1543"/>
<dbReference type="Pfam" id="PF00535">
    <property type="entry name" value="Glycos_transf_2"/>
    <property type="match status" value="1"/>
</dbReference>
<name>A0A095VQS4_9GAMM</name>
<dbReference type="InterPro" id="IPR001173">
    <property type="entry name" value="Glyco_trans_2-like"/>
</dbReference>
<dbReference type="CDD" id="cd02511">
    <property type="entry name" value="Beta4Glucosyltransferase"/>
    <property type="match status" value="1"/>
</dbReference>
<dbReference type="AlphaFoldDB" id="A0A095VQS4"/>
<evidence type="ECO:0000256" key="1">
    <source>
        <dbReference type="ARBA" id="ARBA00038494"/>
    </source>
</evidence>
<gene>
    <name evidence="3" type="ORF">HRUBRA_01559</name>
</gene>
<dbReference type="InterPro" id="IPR029044">
    <property type="entry name" value="Nucleotide-diphossugar_trans"/>
</dbReference>
<dbReference type="STRING" id="1265313.HRUBRA_01559"/>
<feature type="domain" description="Glycosyltransferase 2-like" evidence="2">
    <location>
        <begin position="15"/>
        <end position="133"/>
    </location>
</feature>
<protein>
    <submittedName>
        <fullName evidence="3">Glycosyl transferase, family 2</fullName>
    </submittedName>
</protein>
<accession>A0A095VQS4</accession>
<sequence>MAINWFFFTIGVTLTVIILTKNEARHIQRAIDSVATVADSILVIDSGSTDDTIAISERLGADVIHNPWRNYATQFNFALDHLPEETDWVLRLDADEIVTPDLAREIEATLHKLGPEAKGVYVSRRMHFLGRRIRRGGVFPIRVLRLFRHGAGRCEDRWMDEHILVDGATADLSGEIIDDNLNSLTWWTEKHNSYASREVVDLLNLEYGFMAHETVADLSGGQQAGVKRWLKERIYARLPGGFRAFVYFIYRYVVRLGFLDGKEGTAFHVLQGFWYRYLVDAKLHEVRLYMQRNDVDAGRAIRDVLGIDVESSANTNEQNSRQEAQHS</sequence>
<dbReference type="HOGENOM" id="CLU_065962_0_0_6"/>
<dbReference type="Proteomes" id="UP000029640">
    <property type="component" value="Unassembled WGS sequence"/>
</dbReference>
<dbReference type="eggNOG" id="COG0463">
    <property type="taxonomic scope" value="Bacteria"/>
</dbReference>
<proteinExistence type="inferred from homology"/>
<keyword evidence="4" id="KW-1185">Reference proteome</keyword>
<dbReference type="EMBL" id="AUVB01000046">
    <property type="protein sequence ID" value="KGE03812.1"/>
    <property type="molecule type" value="Genomic_DNA"/>
</dbReference>
<reference evidence="3 4" key="1">
    <citation type="journal article" date="2014" name="Genome Announc.">
        <title>Genome Sequence of Gammaproteobacterial Pseudohaliea rubra Type Strain DSM 19751, Isolated from Coastal Seawater of the Mediterranean Sea.</title>
        <authorList>
            <person name="Spring S."/>
            <person name="Fiebig A."/>
            <person name="Riedel T."/>
            <person name="Goker M."/>
            <person name="Klenk H.P."/>
        </authorList>
    </citation>
    <scope>NUCLEOTIDE SEQUENCE [LARGE SCALE GENOMIC DNA]</scope>
    <source>
        <strain evidence="3 4">DSM 19751</strain>
    </source>
</reference>
<dbReference type="GO" id="GO:0016740">
    <property type="term" value="F:transferase activity"/>
    <property type="evidence" value="ECO:0007669"/>
    <property type="project" value="UniProtKB-KW"/>
</dbReference>
<organism evidence="3 4">
    <name type="scientific">Pseudohaliea rubra DSM 19751</name>
    <dbReference type="NCBI Taxonomy" id="1265313"/>
    <lineage>
        <taxon>Bacteria</taxon>
        <taxon>Pseudomonadati</taxon>
        <taxon>Pseudomonadota</taxon>
        <taxon>Gammaproteobacteria</taxon>
        <taxon>Cellvibrionales</taxon>
        <taxon>Halieaceae</taxon>
        <taxon>Pseudohaliea</taxon>
    </lineage>
</organism>
<dbReference type="PANTHER" id="PTHR43630">
    <property type="entry name" value="POLY-BETA-1,6-N-ACETYL-D-GLUCOSAMINE SYNTHASE"/>
    <property type="match status" value="1"/>
</dbReference>
<comment type="similarity">
    <text evidence="1">Belongs to the glycosyltransferase 2 family. WaaE/KdtX subfamily.</text>
</comment>
<dbReference type="PANTHER" id="PTHR43630:SF2">
    <property type="entry name" value="GLYCOSYLTRANSFERASE"/>
    <property type="match status" value="1"/>
</dbReference>
<evidence type="ECO:0000313" key="4">
    <source>
        <dbReference type="Proteomes" id="UP000029640"/>
    </source>
</evidence>
<evidence type="ECO:0000259" key="2">
    <source>
        <dbReference type="Pfam" id="PF00535"/>
    </source>
</evidence>